<dbReference type="PROSITE" id="PS00690">
    <property type="entry name" value="DEAH_ATP_HELICASE"/>
    <property type="match status" value="1"/>
</dbReference>
<dbReference type="InterPro" id="IPR001650">
    <property type="entry name" value="Helicase_C-like"/>
</dbReference>
<evidence type="ECO:0000259" key="10">
    <source>
        <dbReference type="PROSITE" id="PS51192"/>
    </source>
</evidence>
<evidence type="ECO:0000313" key="13">
    <source>
        <dbReference type="Proteomes" id="UP001151582"/>
    </source>
</evidence>
<dbReference type="Proteomes" id="UP001151582">
    <property type="component" value="Unassembled WGS sequence"/>
</dbReference>
<dbReference type="EMBL" id="JANBQB010000060">
    <property type="protein sequence ID" value="KAJ1983325.1"/>
    <property type="molecule type" value="Genomic_DNA"/>
</dbReference>
<sequence>MSPSSSRKHARDTTPPETSNAPDAVDASDALDAEERDAFAQRLQQRDRANKEKRQSRAPHAPSSRDSAALAMSLQHDAEARQEVTTDLRTRARQTYLKRREQQQLELLEAQIRDEEEMFRNVKLTTREKERLAQQKRLLQLARERQALETSMAYEGYTLPEDYITEKGEIDRQRKEHALYKRYQEPASNARDSTATPEAGTGTHIPKSEQEQWESQQISRTQLQIGSLDKLAKAQQQKESEFDYILDEEAIAFVLDSTLHGSDEGPAESKEDREARQLLEEAERRERSIQQVRRSLPVFGYREQLLQAIEEFQVLIIEGETGSGKTTQIPQYLHEAGYTGDGKKVACTQPRRVAAMSVAARVAEEMGVRLGHEVGYSIRFEDCTSEKTLVKYMTDGMLLREFLTEPDLAGYSCIMIDEAHERTLSTDILFGLIKDVARYRPDLKLLIASATMDAQKFSEYFDDAPIFKIPGRPFPVDIYYTQAPEANYLQAAVTTVLQIHVSQPKGDILVFLTGQDEIETAQENLQQAVRALGSRMKELIICPIYANLPSELQAKIFEPTPEGARKVVLATNIAETSITIDGVVYVIDPGFVKMKTFDPRTEMESLVVTPCSRNAANQRAGRAGRVGPGKCFRLYTQWAFMNELQDETVPEIQRSNLGMVVLQLMSLGINNLVTFDYIDPPPVDTIKNALGQLYVLGALNVKGEVTKTGRRMAELPLDPKLGRALVASGQHHCSEEMATLCAMLSVHGALFYRPKDKKIHAEQAHKNLVRPGGDHFTLLNVWEQWAETDFSMQWCYENFIQYRSMTRARDVREQVVGLLERIEVPLESVENPADMTGVAKAFLTGFFNNVARRQRGGANDSSYRLAKRNDTVMIHPSSSLREDKPAWIAYFELVLTSQKFVRVAMGIEPKWLTEVAPHVYKPSDLVDESKKKMPKGAGRPAASSSADSLGLTGTSS</sequence>
<keyword evidence="5" id="KW-0067">ATP-binding</keyword>
<dbReference type="Pfam" id="PF07717">
    <property type="entry name" value="OB_NTP_bind"/>
    <property type="match status" value="1"/>
</dbReference>
<dbReference type="SMART" id="SM00490">
    <property type="entry name" value="HELICc"/>
    <property type="match status" value="1"/>
</dbReference>
<dbReference type="EC" id="3.6.4.13" evidence="1"/>
<comment type="catalytic activity">
    <reaction evidence="7">
        <text>ATP + H2O = ADP + phosphate + H(+)</text>
        <dbReference type="Rhea" id="RHEA:13065"/>
        <dbReference type="ChEBI" id="CHEBI:15377"/>
        <dbReference type="ChEBI" id="CHEBI:15378"/>
        <dbReference type="ChEBI" id="CHEBI:30616"/>
        <dbReference type="ChEBI" id="CHEBI:43474"/>
        <dbReference type="ChEBI" id="CHEBI:456216"/>
        <dbReference type="EC" id="3.6.4.13"/>
    </reaction>
</comment>
<dbReference type="Gene3D" id="1.20.120.1080">
    <property type="match status" value="1"/>
</dbReference>
<reference evidence="12" key="1">
    <citation type="submission" date="2022-07" db="EMBL/GenBank/DDBJ databases">
        <title>Phylogenomic reconstructions and comparative analyses of Kickxellomycotina fungi.</title>
        <authorList>
            <person name="Reynolds N.K."/>
            <person name="Stajich J.E."/>
            <person name="Barry K."/>
            <person name="Grigoriev I.V."/>
            <person name="Crous P."/>
            <person name="Smith M.E."/>
        </authorList>
    </citation>
    <scope>NUCLEOTIDE SEQUENCE</scope>
    <source>
        <strain evidence="12">RSA 567</strain>
    </source>
</reference>
<evidence type="ECO:0000256" key="3">
    <source>
        <dbReference type="ARBA" id="ARBA00022741"/>
    </source>
</evidence>
<feature type="compositionally biased region" description="Polar residues" evidence="9">
    <location>
        <begin position="186"/>
        <end position="196"/>
    </location>
</feature>
<feature type="compositionally biased region" description="Basic residues" evidence="9">
    <location>
        <begin position="1"/>
        <end position="10"/>
    </location>
</feature>
<dbReference type="Pfam" id="PF00271">
    <property type="entry name" value="Helicase_C"/>
    <property type="match status" value="1"/>
</dbReference>
<dbReference type="InterPro" id="IPR002464">
    <property type="entry name" value="DNA/RNA_helicase_DEAH_CS"/>
</dbReference>
<dbReference type="FunFam" id="3.40.50.300:FF:000594">
    <property type="entry name" value="Pre-mRNA-splicing factor ATP-dependent RNA helicase"/>
    <property type="match status" value="1"/>
</dbReference>
<dbReference type="Gene3D" id="3.40.50.300">
    <property type="entry name" value="P-loop containing nucleotide triphosphate hydrolases"/>
    <property type="match status" value="2"/>
</dbReference>
<dbReference type="GO" id="GO:0008380">
    <property type="term" value="P:RNA splicing"/>
    <property type="evidence" value="ECO:0007669"/>
    <property type="project" value="UniProtKB-KW"/>
</dbReference>
<dbReference type="InterPro" id="IPR011709">
    <property type="entry name" value="DEAD-box_helicase_OB_fold"/>
</dbReference>
<evidence type="ECO:0000256" key="6">
    <source>
        <dbReference type="ARBA" id="ARBA00023187"/>
    </source>
</evidence>
<keyword evidence="6" id="KW-0508">mRNA splicing</keyword>
<keyword evidence="13" id="KW-1185">Reference proteome</keyword>
<keyword evidence="8" id="KW-0175">Coiled coil</keyword>
<keyword evidence="2" id="KW-0507">mRNA processing</keyword>
<proteinExistence type="predicted"/>
<feature type="domain" description="Helicase C-terminal" evidence="11">
    <location>
        <begin position="495"/>
        <end position="668"/>
    </location>
</feature>
<dbReference type="InterPro" id="IPR014001">
    <property type="entry name" value="Helicase_ATP-bd"/>
</dbReference>
<dbReference type="PANTHER" id="PTHR18934:SF83">
    <property type="entry name" value="PRE-MRNA-SPLICING FACTOR ATP-DEPENDENT RNA HELICASE DHX16"/>
    <property type="match status" value="1"/>
</dbReference>
<name>A0A9W8B6D7_9FUNG</name>
<dbReference type="GO" id="GO:0016787">
    <property type="term" value="F:hydrolase activity"/>
    <property type="evidence" value="ECO:0007669"/>
    <property type="project" value="UniProtKB-KW"/>
</dbReference>
<accession>A0A9W8B6D7</accession>
<dbReference type="CDD" id="cd18791">
    <property type="entry name" value="SF2_C_RHA"/>
    <property type="match status" value="1"/>
</dbReference>
<dbReference type="SUPFAM" id="SSF52540">
    <property type="entry name" value="P-loop containing nucleoside triphosphate hydrolases"/>
    <property type="match status" value="1"/>
</dbReference>
<evidence type="ECO:0000256" key="9">
    <source>
        <dbReference type="SAM" id="MobiDB-lite"/>
    </source>
</evidence>
<evidence type="ECO:0000256" key="2">
    <source>
        <dbReference type="ARBA" id="ARBA00022664"/>
    </source>
</evidence>
<dbReference type="AlphaFoldDB" id="A0A9W8B6D7"/>
<evidence type="ECO:0000259" key="11">
    <source>
        <dbReference type="PROSITE" id="PS51194"/>
    </source>
</evidence>
<dbReference type="PANTHER" id="PTHR18934">
    <property type="entry name" value="ATP-DEPENDENT RNA HELICASE"/>
    <property type="match status" value="1"/>
</dbReference>
<evidence type="ECO:0000256" key="4">
    <source>
        <dbReference type="ARBA" id="ARBA00022801"/>
    </source>
</evidence>
<feature type="compositionally biased region" description="Polar residues" evidence="9">
    <location>
        <begin position="942"/>
        <end position="956"/>
    </location>
</feature>
<dbReference type="SMART" id="SM00847">
    <property type="entry name" value="HA2"/>
    <property type="match status" value="1"/>
</dbReference>
<dbReference type="SMART" id="SM00487">
    <property type="entry name" value="DEXDc"/>
    <property type="match status" value="1"/>
</dbReference>
<feature type="coiled-coil region" evidence="8">
    <location>
        <begin position="98"/>
        <end position="125"/>
    </location>
</feature>
<dbReference type="InterPro" id="IPR011545">
    <property type="entry name" value="DEAD/DEAH_box_helicase_dom"/>
</dbReference>
<dbReference type="PROSITE" id="PS51192">
    <property type="entry name" value="HELICASE_ATP_BIND_1"/>
    <property type="match status" value="1"/>
</dbReference>
<evidence type="ECO:0000256" key="5">
    <source>
        <dbReference type="ARBA" id="ARBA00022840"/>
    </source>
</evidence>
<keyword evidence="4" id="KW-0378">Hydrolase</keyword>
<feature type="domain" description="Helicase ATP-binding" evidence="10">
    <location>
        <begin position="306"/>
        <end position="470"/>
    </location>
</feature>
<dbReference type="Pfam" id="PF00270">
    <property type="entry name" value="DEAD"/>
    <property type="match status" value="1"/>
</dbReference>
<evidence type="ECO:0000256" key="8">
    <source>
        <dbReference type="SAM" id="Coils"/>
    </source>
</evidence>
<dbReference type="Pfam" id="PF04408">
    <property type="entry name" value="WHD_HA2"/>
    <property type="match status" value="1"/>
</dbReference>
<protein>
    <recommendedName>
        <fullName evidence="1">RNA helicase</fullName>
        <ecNumber evidence="1">3.6.4.13</ecNumber>
    </recommendedName>
</protein>
<dbReference type="FunFam" id="3.40.50.300:FF:000007">
    <property type="entry name" value="Pre-mRNA-splicing factor ATP-dependent RNA helicase"/>
    <property type="match status" value="1"/>
</dbReference>
<dbReference type="GO" id="GO:0003724">
    <property type="term" value="F:RNA helicase activity"/>
    <property type="evidence" value="ECO:0007669"/>
    <property type="project" value="UniProtKB-EC"/>
</dbReference>
<dbReference type="GO" id="GO:0003723">
    <property type="term" value="F:RNA binding"/>
    <property type="evidence" value="ECO:0007669"/>
    <property type="project" value="TreeGrafter"/>
</dbReference>
<evidence type="ECO:0000256" key="1">
    <source>
        <dbReference type="ARBA" id="ARBA00012552"/>
    </source>
</evidence>
<dbReference type="InterPro" id="IPR048333">
    <property type="entry name" value="HA2_WH"/>
</dbReference>
<dbReference type="GO" id="GO:0071013">
    <property type="term" value="C:catalytic step 2 spliceosome"/>
    <property type="evidence" value="ECO:0007669"/>
    <property type="project" value="TreeGrafter"/>
</dbReference>
<dbReference type="InterPro" id="IPR027417">
    <property type="entry name" value="P-loop_NTPase"/>
</dbReference>
<dbReference type="PROSITE" id="PS51194">
    <property type="entry name" value="HELICASE_CTER"/>
    <property type="match status" value="1"/>
</dbReference>
<evidence type="ECO:0000313" key="12">
    <source>
        <dbReference type="EMBL" id="KAJ1983325.1"/>
    </source>
</evidence>
<feature type="compositionally biased region" description="Basic and acidic residues" evidence="9">
    <location>
        <begin position="76"/>
        <end position="86"/>
    </location>
</feature>
<dbReference type="GO" id="GO:0006397">
    <property type="term" value="P:mRNA processing"/>
    <property type="evidence" value="ECO:0007669"/>
    <property type="project" value="UniProtKB-KW"/>
</dbReference>
<dbReference type="InterPro" id="IPR007502">
    <property type="entry name" value="Helicase-assoc_dom"/>
</dbReference>
<comment type="caution">
    <text evidence="12">The sequence shown here is derived from an EMBL/GenBank/DDBJ whole genome shotgun (WGS) entry which is preliminary data.</text>
</comment>
<evidence type="ECO:0000256" key="7">
    <source>
        <dbReference type="ARBA" id="ARBA00047984"/>
    </source>
</evidence>
<dbReference type="OrthoDB" id="10253254at2759"/>
<dbReference type="GO" id="GO:0005524">
    <property type="term" value="F:ATP binding"/>
    <property type="evidence" value="ECO:0007669"/>
    <property type="project" value="UniProtKB-KW"/>
</dbReference>
<feature type="region of interest" description="Disordered" evidence="9">
    <location>
        <begin position="182"/>
        <end position="212"/>
    </location>
</feature>
<feature type="region of interest" description="Disordered" evidence="9">
    <location>
        <begin position="923"/>
        <end position="956"/>
    </location>
</feature>
<feature type="region of interest" description="Disordered" evidence="9">
    <location>
        <begin position="1"/>
        <end position="86"/>
    </location>
</feature>
<feature type="compositionally biased region" description="Basic and acidic residues" evidence="9">
    <location>
        <begin position="36"/>
        <end position="55"/>
    </location>
</feature>
<dbReference type="Pfam" id="PF21010">
    <property type="entry name" value="HA2_C"/>
    <property type="match status" value="1"/>
</dbReference>
<keyword evidence="3" id="KW-0547">Nucleotide-binding</keyword>
<gene>
    <name evidence="12" type="ORF">H4R34_001348</name>
</gene>
<organism evidence="12 13">
    <name type="scientific">Dimargaris verticillata</name>
    <dbReference type="NCBI Taxonomy" id="2761393"/>
    <lineage>
        <taxon>Eukaryota</taxon>
        <taxon>Fungi</taxon>
        <taxon>Fungi incertae sedis</taxon>
        <taxon>Zoopagomycota</taxon>
        <taxon>Kickxellomycotina</taxon>
        <taxon>Dimargaritomycetes</taxon>
        <taxon>Dimargaritales</taxon>
        <taxon>Dimargaritaceae</taxon>
        <taxon>Dimargaris</taxon>
    </lineage>
</organism>